<feature type="domain" description="Pro-opiomelanocortin/corticotropin ACTH central region" evidence="11">
    <location>
        <begin position="240"/>
        <end position="278"/>
    </location>
</feature>
<dbReference type="SMART" id="SM01364">
    <property type="entry name" value="NPP"/>
    <property type="match status" value="1"/>
</dbReference>
<evidence type="ECO:0000259" key="13">
    <source>
        <dbReference type="SMART" id="SM01365"/>
    </source>
</evidence>
<evidence type="ECO:0000313" key="14">
    <source>
        <dbReference type="EMBL" id="KYO42873.1"/>
    </source>
</evidence>
<evidence type="ECO:0000256" key="9">
    <source>
        <dbReference type="ARBA" id="ARBA00023205"/>
    </source>
</evidence>
<comment type="caution">
    <text evidence="14">The sequence shown here is derived from an EMBL/GenBank/DDBJ whole genome shotgun (WGS) entry which is preliminary data.</text>
</comment>
<evidence type="ECO:0000259" key="12">
    <source>
        <dbReference type="SMART" id="SM01364"/>
    </source>
</evidence>
<dbReference type="Proteomes" id="UP000050525">
    <property type="component" value="Unassembled WGS sequence"/>
</dbReference>
<dbReference type="STRING" id="8496.A0A151P1I3"/>
<keyword evidence="8" id="KW-0732">Signal</keyword>
<dbReference type="AlphaFoldDB" id="A0A151P1I3"/>
<keyword evidence="15" id="KW-1185">Reference proteome</keyword>
<evidence type="ECO:0000256" key="8">
    <source>
        <dbReference type="ARBA" id="ARBA00022729"/>
    </source>
</evidence>
<dbReference type="InterPro" id="IPR013531">
    <property type="entry name" value="Mcrtin_ACTH_cent"/>
</dbReference>
<dbReference type="SMART" id="SM01365">
    <property type="entry name" value="Op_neuropeptide"/>
    <property type="match status" value="1"/>
</dbReference>
<dbReference type="Pfam" id="PF00976">
    <property type="entry name" value="ACTH_domain"/>
    <property type="match status" value="3"/>
</dbReference>
<comment type="similarity">
    <text evidence="4">Belongs to the POMC family.</text>
</comment>
<keyword evidence="9" id="KW-0257">Endorphin</keyword>
<dbReference type="Pfam" id="PF08035">
    <property type="entry name" value="Op_neuropeptide"/>
    <property type="match status" value="1"/>
</dbReference>
<feature type="compositionally biased region" description="Basic and acidic residues" evidence="10">
    <location>
        <begin position="158"/>
        <end position="167"/>
    </location>
</feature>
<keyword evidence="5" id="KW-0964">Secreted</keyword>
<dbReference type="InterPro" id="IPR013532">
    <property type="entry name" value="Opioid_neuropept"/>
</dbReference>
<evidence type="ECO:0000313" key="15">
    <source>
        <dbReference type="Proteomes" id="UP000050525"/>
    </source>
</evidence>
<comment type="subcellular location">
    <subcellularLocation>
        <location evidence="3">Secreted</location>
    </subcellularLocation>
</comment>
<evidence type="ECO:0000256" key="6">
    <source>
        <dbReference type="ARBA" id="ARBA00022685"/>
    </source>
</evidence>
<sequence length="287" mass="32367">MYIRVVWTGMMASTASTTGLHTETLKMLRPAWTPLLAVLGVLLLHSAGGVNSQCWESSKCSDLTTETGILDCIKACKLDLTAESPMYPGNGHLQPLSENIRKYVMSHFRWNKFGRRNSSSSVGHKREELPSHPLLGLFPGAAQDGNEEEDEGAAQGRQENKRSYSMEHFRWGKPVGRKRRPIKVYPNGVEEESAESYPMEFRRDLSEELDYPELRSPDSAESEEVAVSDEEEMMKKDGGAYKMRHFRWNAPALDKRYGGFMTSEHSQTPLVTLFKNAIVKSAYKKGQ</sequence>
<organism evidence="14 15">
    <name type="scientific">Alligator mississippiensis</name>
    <name type="common">American alligator</name>
    <dbReference type="NCBI Taxonomy" id="8496"/>
    <lineage>
        <taxon>Eukaryota</taxon>
        <taxon>Metazoa</taxon>
        <taxon>Chordata</taxon>
        <taxon>Craniata</taxon>
        <taxon>Vertebrata</taxon>
        <taxon>Euteleostomi</taxon>
        <taxon>Archelosauria</taxon>
        <taxon>Archosauria</taxon>
        <taxon>Crocodylia</taxon>
        <taxon>Alligatoridae</taxon>
        <taxon>Alligatorinae</taxon>
        <taxon>Alligator</taxon>
    </lineage>
</organism>
<dbReference type="InterPro" id="IPR013593">
    <property type="entry name" value="Melanocortin_N"/>
</dbReference>
<evidence type="ECO:0000256" key="4">
    <source>
        <dbReference type="ARBA" id="ARBA00005832"/>
    </source>
</evidence>
<evidence type="ECO:0000256" key="5">
    <source>
        <dbReference type="ARBA" id="ARBA00022525"/>
    </source>
</evidence>
<reference evidence="14 15" key="1">
    <citation type="journal article" date="2012" name="Genome Biol.">
        <title>Sequencing three crocodilian genomes to illuminate the evolution of archosaurs and amniotes.</title>
        <authorList>
            <person name="St John J.A."/>
            <person name="Braun E.L."/>
            <person name="Isberg S.R."/>
            <person name="Miles L.G."/>
            <person name="Chong A.Y."/>
            <person name="Gongora J."/>
            <person name="Dalzell P."/>
            <person name="Moran C."/>
            <person name="Bed'hom B."/>
            <person name="Abzhanov A."/>
            <person name="Burgess S.C."/>
            <person name="Cooksey A.M."/>
            <person name="Castoe T.A."/>
            <person name="Crawford N.G."/>
            <person name="Densmore L.D."/>
            <person name="Drew J.C."/>
            <person name="Edwards S.V."/>
            <person name="Faircloth B.C."/>
            <person name="Fujita M.K."/>
            <person name="Greenwold M.J."/>
            <person name="Hoffmann F.G."/>
            <person name="Howard J.M."/>
            <person name="Iguchi T."/>
            <person name="Janes D.E."/>
            <person name="Khan S.Y."/>
            <person name="Kohno S."/>
            <person name="de Koning A.J."/>
            <person name="Lance S.L."/>
            <person name="McCarthy F.M."/>
            <person name="McCormack J.E."/>
            <person name="Merchant M.E."/>
            <person name="Peterson D.G."/>
            <person name="Pollock D.D."/>
            <person name="Pourmand N."/>
            <person name="Raney B.J."/>
            <person name="Roessler K.A."/>
            <person name="Sanford J.R."/>
            <person name="Sawyer R.H."/>
            <person name="Schmidt C.J."/>
            <person name="Triplett E.W."/>
            <person name="Tuberville T.D."/>
            <person name="Venegas-Anaya M."/>
            <person name="Howard J.T."/>
            <person name="Jarvis E.D."/>
            <person name="Guillette L.J.Jr."/>
            <person name="Glenn T.C."/>
            <person name="Green R.E."/>
            <person name="Ray D.A."/>
        </authorList>
    </citation>
    <scope>NUCLEOTIDE SEQUENCE [LARGE SCALE GENOMIC DNA]</scope>
    <source>
        <strain evidence="14">KSC_2009_1</strain>
    </source>
</reference>
<dbReference type="InterPro" id="IPR001941">
    <property type="entry name" value="PMOC"/>
</dbReference>
<comment type="function">
    <text evidence="2">Endogenous opiate.</text>
</comment>
<dbReference type="GO" id="GO:0005615">
    <property type="term" value="C:extracellular space"/>
    <property type="evidence" value="ECO:0007669"/>
    <property type="project" value="TreeGrafter"/>
</dbReference>
<dbReference type="GO" id="GO:2000852">
    <property type="term" value="P:regulation of corticosterone secretion"/>
    <property type="evidence" value="ECO:0007669"/>
    <property type="project" value="TreeGrafter"/>
</dbReference>
<evidence type="ECO:0000259" key="11">
    <source>
        <dbReference type="SMART" id="SM01363"/>
    </source>
</evidence>
<dbReference type="Pfam" id="PF08384">
    <property type="entry name" value="NPP"/>
    <property type="match status" value="1"/>
</dbReference>
<proteinExistence type="inferred from homology"/>
<keyword evidence="7" id="KW-0372">Hormone</keyword>
<evidence type="ECO:0000256" key="10">
    <source>
        <dbReference type="SAM" id="MobiDB-lite"/>
    </source>
</evidence>
<feature type="domain" description="Pro-opiomelanocortin/corticotropin ACTH central region" evidence="11">
    <location>
        <begin position="163"/>
        <end position="201"/>
    </location>
</feature>
<evidence type="ECO:0000256" key="7">
    <source>
        <dbReference type="ARBA" id="ARBA00022702"/>
    </source>
</evidence>
<keyword evidence="6" id="KW-0165">Cleavage on pair of basic residues</keyword>
<dbReference type="PANTHER" id="PTHR11416:SF7">
    <property type="entry name" value="PRO-OPIOMELANOCORTIN"/>
    <property type="match status" value="1"/>
</dbReference>
<name>A0A151P1I3_ALLMI</name>
<dbReference type="SMART" id="SM01363">
    <property type="entry name" value="ACTH_domain"/>
    <property type="match status" value="2"/>
</dbReference>
<dbReference type="EMBL" id="AKHW03001328">
    <property type="protein sequence ID" value="KYO42873.1"/>
    <property type="molecule type" value="Genomic_DNA"/>
</dbReference>
<dbReference type="eggNOG" id="ENOG502RZNY">
    <property type="taxonomic scope" value="Eukaryota"/>
</dbReference>
<protein>
    <submittedName>
        <fullName evidence="14">Pro-opiomelanocortin</fullName>
    </submittedName>
</protein>
<evidence type="ECO:0000256" key="1">
    <source>
        <dbReference type="ARBA" id="ARBA00002965"/>
    </source>
</evidence>
<feature type="domain" description="Pro-opiomelanocortin N-terminal" evidence="12">
    <location>
        <begin position="53"/>
        <end position="97"/>
    </location>
</feature>
<accession>A0A151P1I3</accession>
<dbReference type="PANTHER" id="PTHR11416">
    <property type="entry name" value="PRO-OPIOMELANOCORTIN"/>
    <property type="match status" value="1"/>
</dbReference>
<dbReference type="GO" id="GO:0005179">
    <property type="term" value="F:hormone activity"/>
    <property type="evidence" value="ECO:0007669"/>
    <property type="project" value="UniProtKB-KW"/>
</dbReference>
<feature type="region of interest" description="Disordered" evidence="10">
    <location>
        <begin position="117"/>
        <end position="167"/>
    </location>
</feature>
<dbReference type="InterPro" id="IPR050878">
    <property type="entry name" value="POMC-derived_peptides"/>
</dbReference>
<evidence type="ECO:0000256" key="2">
    <source>
        <dbReference type="ARBA" id="ARBA00003192"/>
    </source>
</evidence>
<dbReference type="GO" id="GO:0030141">
    <property type="term" value="C:secretory granule"/>
    <property type="evidence" value="ECO:0007669"/>
    <property type="project" value="TreeGrafter"/>
</dbReference>
<comment type="function">
    <text evidence="1">Stimulates the adrenal glands to release cortisol.</text>
</comment>
<dbReference type="GO" id="GO:0001664">
    <property type="term" value="F:G protein-coupled receptor binding"/>
    <property type="evidence" value="ECO:0007669"/>
    <property type="project" value="TreeGrafter"/>
</dbReference>
<evidence type="ECO:0000256" key="3">
    <source>
        <dbReference type="ARBA" id="ARBA00004613"/>
    </source>
</evidence>
<dbReference type="PRINTS" id="PR00383">
    <property type="entry name" value="MELANOCORTIN"/>
</dbReference>
<feature type="domain" description="Opiodes neuropeptide" evidence="13">
    <location>
        <begin position="257"/>
        <end position="285"/>
    </location>
</feature>
<gene>
    <name evidence="14" type="primary">POMC</name>
    <name evidence="14" type="ORF">Y1Q_0016646</name>
</gene>
<dbReference type="GO" id="GO:0007218">
    <property type="term" value="P:neuropeptide signaling pathway"/>
    <property type="evidence" value="ECO:0007669"/>
    <property type="project" value="UniProtKB-KW"/>
</dbReference>